<dbReference type="AlphaFoldDB" id="B9RBF8"/>
<dbReference type="eggNOG" id="KOG1454">
    <property type="taxonomic scope" value="Eukaryota"/>
</dbReference>
<dbReference type="Pfam" id="PF00561">
    <property type="entry name" value="Abhydrolase_1"/>
    <property type="match status" value="1"/>
</dbReference>
<organism evidence="2 3">
    <name type="scientific">Ricinus communis</name>
    <name type="common">Castor bean</name>
    <dbReference type="NCBI Taxonomy" id="3988"/>
    <lineage>
        <taxon>Eukaryota</taxon>
        <taxon>Viridiplantae</taxon>
        <taxon>Streptophyta</taxon>
        <taxon>Embryophyta</taxon>
        <taxon>Tracheophyta</taxon>
        <taxon>Spermatophyta</taxon>
        <taxon>Magnoliopsida</taxon>
        <taxon>eudicotyledons</taxon>
        <taxon>Gunneridae</taxon>
        <taxon>Pentapetalae</taxon>
        <taxon>rosids</taxon>
        <taxon>fabids</taxon>
        <taxon>Malpighiales</taxon>
        <taxon>Euphorbiaceae</taxon>
        <taxon>Acalyphoideae</taxon>
        <taxon>Acalypheae</taxon>
        <taxon>Ricinus</taxon>
    </lineage>
</organism>
<dbReference type="InterPro" id="IPR029058">
    <property type="entry name" value="AB_hydrolase_fold"/>
</dbReference>
<dbReference type="EMBL" id="EQ973774">
    <property type="protein sequence ID" value="EEF50879.1"/>
    <property type="molecule type" value="Genomic_DNA"/>
</dbReference>
<dbReference type="Proteomes" id="UP000008311">
    <property type="component" value="Unassembled WGS sequence"/>
</dbReference>
<protein>
    <submittedName>
        <fullName evidence="2">Abhydrolase domain containing, putative</fullName>
    </submittedName>
</protein>
<dbReference type="InterPro" id="IPR052370">
    <property type="entry name" value="Meta-cleavage_hydrolase"/>
</dbReference>
<dbReference type="Gene3D" id="3.40.50.1820">
    <property type="entry name" value="alpha/beta hydrolase"/>
    <property type="match status" value="1"/>
</dbReference>
<dbReference type="PANTHER" id="PTHR43139:SF22">
    <property type="entry name" value="AB HYDROLASE-1 DOMAIN-CONTAINING PROTEIN"/>
    <property type="match status" value="1"/>
</dbReference>
<keyword evidence="3" id="KW-1185">Reference proteome</keyword>
<name>B9RBF8_RICCO</name>
<gene>
    <name evidence="2" type="ORF">RCOM_1675600</name>
</gene>
<accession>B9RBF8</accession>
<evidence type="ECO:0000313" key="3">
    <source>
        <dbReference type="Proteomes" id="UP000008311"/>
    </source>
</evidence>
<dbReference type="InterPro" id="IPR000073">
    <property type="entry name" value="AB_hydrolase_1"/>
</dbReference>
<reference evidence="3" key="1">
    <citation type="journal article" date="2010" name="Nat. Biotechnol.">
        <title>Draft genome sequence of the oilseed species Ricinus communis.</title>
        <authorList>
            <person name="Chan A.P."/>
            <person name="Crabtree J."/>
            <person name="Zhao Q."/>
            <person name="Lorenzi H."/>
            <person name="Orvis J."/>
            <person name="Puiu D."/>
            <person name="Melake-Berhan A."/>
            <person name="Jones K.M."/>
            <person name="Redman J."/>
            <person name="Chen G."/>
            <person name="Cahoon E.B."/>
            <person name="Gedil M."/>
            <person name="Stanke M."/>
            <person name="Haas B.J."/>
            <person name="Wortman J.R."/>
            <person name="Fraser-Liggett C.M."/>
            <person name="Ravel J."/>
            <person name="Rabinowicz P.D."/>
        </authorList>
    </citation>
    <scope>NUCLEOTIDE SEQUENCE [LARGE SCALE GENOMIC DNA]</scope>
    <source>
        <strain evidence="3">cv. Hale</strain>
    </source>
</reference>
<proteinExistence type="predicted"/>
<sequence length="204" mass="22726">MVNTIAMYMPLLHGLLKVAGMRSQAVVLEPGTTINFWVPTETTDKPVVVFLHGFGLNGILKWQFQVLSFARTYAVYVPNFLFFGGSITDKPYRSPVFQAECIAKSLRKLGVESCSLVGLSYGGMAGFKMAEMYPDLVKSMVVTGSVIALTESITRAGLERIGFSSWAEYLIPRTIKGVKDMLDIAIYKLPWIPNFVFEDVLEYD</sequence>
<evidence type="ECO:0000313" key="2">
    <source>
        <dbReference type="EMBL" id="EEF50879.1"/>
    </source>
</evidence>
<feature type="domain" description="AB hydrolase-1" evidence="1">
    <location>
        <begin position="46"/>
        <end position="147"/>
    </location>
</feature>
<dbReference type="SUPFAM" id="SSF53474">
    <property type="entry name" value="alpha/beta-Hydrolases"/>
    <property type="match status" value="1"/>
</dbReference>
<dbReference type="PANTHER" id="PTHR43139">
    <property type="entry name" value="SI:DKEY-122A22.2"/>
    <property type="match status" value="1"/>
</dbReference>
<evidence type="ECO:0000259" key="1">
    <source>
        <dbReference type="Pfam" id="PF00561"/>
    </source>
</evidence>
<dbReference type="STRING" id="3988.B9RBF8"/>
<dbReference type="GO" id="GO:0016787">
    <property type="term" value="F:hydrolase activity"/>
    <property type="evidence" value="ECO:0007669"/>
    <property type="project" value="UniProtKB-KW"/>
</dbReference>
<dbReference type="InParanoid" id="B9RBF8"/>